<name>A0AAD8N7D9_9APIA</name>
<proteinExistence type="predicted"/>
<evidence type="ECO:0000313" key="2">
    <source>
        <dbReference type="Proteomes" id="UP001237642"/>
    </source>
</evidence>
<dbReference type="Proteomes" id="UP001237642">
    <property type="component" value="Unassembled WGS sequence"/>
</dbReference>
<reference evidence="1" key="1">
    <citation type="submission" date="2023-02" db="EMBL/GenBank/DDBJ databases">
        <title>Genome of toxic invasive species Heracleum sosnowskyi carries increased number of genes despite the absence of recent whole-genome duplications.</title>
        <authorList>
            <person name="Schelkunov M."/>
            <person name="Shtratnikova V."/>
            <person name="Makarenko M."/>
            <person name="Klepikova A."/>
            <person name="Omelchenko D."/>
            <person name="Novikova G."/>
            <person name="Obukhova E."/>
            <person name="Bogdanov V."/>
            <person name="Penin A."/>
            <person name="Logacheva M."/>
        </authorList>
    </citation>
    <scope>NUCLEOTIDE SEQUENCE</scope>
    <source>
        <strain evidence="1">Hsosn_3</strain>
        <tissue evidence="1">Leaf</tissue>
    </source>
</reference>
<evidence type="ECO:0000313" key="1">
    <source>
        <dbReference type="EMBL" id="KAK1404520.1"/>
    </source>
</evidence>
<gene>
    <name evidence="1" type="ORF">POM88_004125</name>
</gene>
<comment type="caution">
    <text evidence="1">The sequence shown here is derived from an EMBL/GenBank/DDBJ whole genome shotgun (WGS) entry which is preliminary data.</text>
</comment>
<dbReference type="EMBL" id="JAUIZM010000001">
    <property type="protein sequence ID" value="KAK1404520.1"/>
    <property type="molecule type" value="Genomic_DNA"/>
</dbReference>
<protein>
    <submittedName>
        <fullName evidence="1">Uncharacterized protein</fullName>
    </submittedName>
</protein>
<organism evidence="1 2">
    <name type="scientific">Heracleum sosnowskyi</name>
    <dbReference type="NCBI Taxonomy" id="360622"/>
    <lineage>
        <taxon>Eukaryota</taxon>
        <taxon>Viridiplantae</taxon>
        <taxon>Streptophyta</taxon>
        <taxon>Embryophyta</taxon>
        <taxon>Tracheophyta</taxon>
        <taxon>Spermatophyta</taxon>
        <taxon>Magnoliopsida</taxon>
        <taxon>eudicotyledons</taxon>
        <taxon>Gunneridae</taxon>
        <taxon>Pentapetalae</taxon>
        <taxon>asterids</taxon>
        <taxon>campanulids</taxon>
        <taxon>Apiales</taxon>
        <taxon>Apiaceae</taxon>
        <taxon>Apioideae</taxon>
        <taxon>apioid superclade</taxon>
        <taxon>Tordylieae</taxon>
        <taxon>Tordyliinae</taxon>
        <taxon>Heracleum</taxon>
    </lineage>
</organism>
<sequence length="175" mass="18812">MGFSAKLHPETVLSVLKSDYRVRTVSQQYESRHHRITSCSSISSGGKRVSSKSIKTKINLLLMNKYWFYGLVDGDGVKNGIVVGILMVGKEGIVVGTVGKEGIVVGMVGIEAGKGGNVTFGFVVGVVGSVGRGVAGWQWCNWRAPELASTAESDRAATKIRMKQRLQVLEVAILD</sequence>
<dbReference type="AlphaFoldDB" id="A0AAD8N7D9"/>
<keyword evidence="2" id="KW-1185">Reference proteome</keyword>
<accession>A0AAD8N7D9</accession>
<reference evidence="1" key="2">
    <citation type="submission" date="2023-05" db="EMBL/GenBank/DDBJ databases">
        <authorList>
            <person name="Schelkunov M.I."/>
        </authorList>
    </citation>
    <scope>NUCLEOTIDE SEQUENCE</scope>
    <source>
        <strain evidence="1">Hsosn_3</strain>
        <tissue evidence="1">Leaf</tissue>
    </source>
</reference>